<dbReference type="InterPro" id="IPR051910">
    <property type="entry name" value="ComF/GntX_DNA_util-trans"/>
</dbReference>
<sequence>MRLLKEITAAFRDFLFPHSCLVCDKETTDGFLCNNCYEYLPLVNSPVCRFCGRPVKKTRTCFFCKEEKYVSHGRAWMLFIPPVDNVIHHFKYRKKTDLATMLGRGMANIILADHQLKKAEKIIPVPLFWTKFLKRGYNQAALLAKTISRECDMEYADILKRIKDTKTQTRLSTEARRKNVYGAFMLKSGEVEGKNVLLIDDVMTTGATINECARVLKQAGAKEVYSCVAAITPE</sequence>
<dbReference type="Pfam" id="PF00156">
    <property type="entry name" value="Pribosyltran"/>
    <property type="match status" value="1"/>
</dbReference>
<evidence type="ECO:0000313" key="5">
    <source>
        <dbReference type="Proteomes" id="UP000885826"/>
    </source>
</evidence>
<feature type="domain" description="Phosphoribosyltransferase" evidence="2">
    <location>
        <begin position="140"/>
        <end position="230"/>
    </location>
</feature>
<gene>
    <name evidence="4" type="ORF">ENI34_05600</name>
</gene>
<dbReference type="AlphaFoldDB" id="A0A9C9EMM1"/>
<dbReference type="SUPFAM" id="SSF53271">
    <property type="entry name" value="PRTase-like"/>
    <property type="match status" value="1"/>
</dbReference>
<protein>
    <submittedName>
        <fullName evidence="4">ComF family protein</fullName>
    </submittedName>
</protein>
<reference evidence="4" key="1">
    <citation type="journal article" date="2020" name="mSystems">
        <title>Genome- and Community-Level Interaction Insights into Carbon Utilization and Element Cycling Functions of Hydrothermarchaeota in Hydrothermal Sediment.</title>
        <authorList>
            <person name="Zhou Z."/>
            <person name="Liu Y."/>
            <person name="Xu W."/>
            <person name="Pan J."/>
            <person name="Luo Z.H."/>
            <person name="Li M."/>
        </authorList>
    </citation>
    <scope>NUCLEOTIDE SEQUENCE</scope>
    <source>
        <strain evidence="4">HyVt-388</strain>
    </source>
</reference>
<comment type="similarity">
    <text evidence="1">Belongs to the ComF/GntX family.</text>
</comment>
<dbReference type="InterPro" id="IPR029057">
    <property type="entry name" value="PRTase-like"/>
</dbReference>
<dbReference type="CDD" id="cd06223">
    <property type="entry name" value="PRTases_typeI"/>
    <property type="match status" value="1"/>
</dbReference>
<dbReference type="InterPro" id="IPR044005">
    <property type="entry name" value="DZR_2"/>
</dbReference>
<dbReference type="PANTHER" id="PTHR47505:SF1">
    <property type="entry name" value="DNA UTILIZATION PROTEIN YHGH"/>
    <property type="match status" value="1"/>
</dbReference>
<organism evidence="4 5">
    <name type="scientific">candidate division WOR-3 bacterium</name>
    <dbReference type="NCBI Taxonomy" id="2052148"/>
    <lineage>
        <taxon>Bacteria</taxon>
        <taxon>Bacteria division WOR-3</taxon>
    </lineage>
</organism>
<name>A0A9C9EMM1_UNCW3</name>
<comment type="caution">
    <text evidence="4">The sequence shown here is derived from an EMBL/GenBank/DDBJ whole genome shotgun (WGS) entry which is preliminary data.</text>
</comment>
<dbReference type="Gene3D" id="3.40.50.2020">
    <property type="match status" value="1"/>
</dbReference>
<dbReference type="Pfam" id="PF18912">
    <property type="entry name" value="DZR_2"/>
    <property type="match status" value="1"/>
</dbReference>
<dbReference type="PANTHER" id="PTHR47505">
    <property type="entry name" value="DNA UTILIZATION PROTEIN YHGH"/>
    <property type="match status" value="1"/>
</dbReference>
<evidence type="ECO:0000259" key="2">
    <source>
        <dbReference type="Pfam" id="PF00156"/>
    </source>
</evidence>
<evidence type="ECO:0000256" key="1">
    <source>
        <dbReference type="ARBA" id="ARBA00008007"/>
    </source>
</evidence>
<dbReference type="InterPro" id="IPR000836">
    <property type="entry name" value="PRTase_dom"/>
</dbReference>
<evidence type="ECO:0000259" key="3">
    <source>
        <dbReference type="Pfam" id="PF18912"/>
    </source>
</evidence>
<feature type="domain" description="Double zinc ribbon" evidence="3">
    <location>
        <begin position="13"/>
        <end position="64"/>
    </location>
</feature>
<proteinExistence type="inferred from homology"/>
<dbReference type="EMBL" id="DRIG01000061">
    <property type="protein sequence ID" value="HEC78602.1"/>
    <property type="molecule type" value="Genomic_DNA"/>
</dbReference>
<dbReference type="Proteomes" id="UP000885826">
    <property type="component" value="Unassembled WGS sequence"/>
</dbReference>
<accession>A0A9C9EMM1</accession>
<evidence type="ECO:0000313" key="4">
    <source>
        <dbReference type="EMBL" id="HEC78602.1"/>
    </source>
</evidence>